<dbReference type="RefSeq" id="XP_007806011.1">
    <property type="nucleotide sequence ID" value="XM_007807820.1"/>
</dbReference>
<evidence type="ECO:0000256" key="1">
    <source>
        <dbReference type="SAM" id="MobiDB-lite"/>
    </source>
</evidence>
<reference evidence="3" key="1">
    <citation type="journal article" date="2014" name="BMC Genomics">
        <title>Genome characteristics reveal the impact of lichenization on lichen-forming fungus Endocarpon pusillum Hedwig (Verrucariales, Ascomycota).</title>
        <authorList>
            <person name="Wang Y.-Y."/>
            <person name="Liu B."/>
            <person name="Zhang X.-Y."/>
            <person name="Zhou Q.-M."/>
            <person name="Zhang T."/>
            <person name="Li H."/>
            <person name="Yu Y.-F."/>
            <person name="Zhang X.-L."/>
            <person name="Hao X.-Y."/>
            <person name="Wang M."/>
            <person name="Wang L."/>
            <person name="Wei J.-C."/>
        </authorList>
    </citation>
    <scope>NUCLEOTIDE SEQUENCE [LARGE SCALE GENOMIC DNA]</scope>
    <source>
        <strain evidence="3">Z07020 / HMAS-L-300199</strain>
    </source>
</reference>
<dbReference type="AlphaFoldDB" id="U1G980"/>
<feature type="region of interest" description="Disordered" evidence="1">
    <location>
        <begin position="1"/>
        <end position="84"/>
    </location>
</feature>
<accession>U1G980</accession>
<keyword evidence="3" id="KW-1185">Reference proteome</keyword>
<feature type="compositionally biased region" description="Low complexity" evidence="1">
    <location>
        <begin position="130"/>
        <end position="142"/>
    </location>
</feature>
<feature type="compositionally biased region" description="Polar residues" evidence="1">
    <location>
        <begin position="51"/>
        <end position="61"/>
    </location>
</feature>
<name>U1G980_ENDPU</name>
<proteinExistence type="predicted"/>
<dbReference type="OrthoDB" id="10343863at2759"/>
<dbReference type="GeneID" id="19237742"/>
<dbReference type="HOGENOM" id="CLU_997570_0_0_1"/>
<organism evidence="2 3">
    <name type="scientific">Endocarpon pusillum (strain Z07020 / HMAS-L-300199)</name>
    <name type="common">Lichen-forming fungus</name>
    <dbReference type="NCBI Taxonomy" id="1263415"/>
    <lineage>
        <taxon>Eukaryota</taxon>
        <taxon>Fungi</taxon>
        <taxon>Dikarya</taxon>
        <taxon>Ascomycota</taxon>
        <taxon>Pezizomycotina</taxon>
        <taxon>Eurotiomycetes</taxon>
        <taxon>Chaetothyriomycetidae</taxon>
        <taxon>Verrucariales</taxon>
        <taxon>Verrucariaceae</taxon>
        <taxon>Endocarpon</taxon>
    </lineage>
</organism>
<protein>
    <submittedName>
        <fullName evidence="2">Uncharacterized protein</fullName>
    </submittedName>
</protein>
<dbReference type="Proteomes" id="UP000019373">
    <property type="component" value="Unassembled WGS sequence"/>
</dbReference>
<dbReference type="EMBL" id="KE721523">
    <property type="protein sequence ID" value="ERF68236.1"/>
    <property type="molecule type" value="Genomic_DNA"/>
</dbReference>
<evidence type="ECO:0000313" key="3">
    <source>
        <dbReference type="Proteomes" id="UP000019373"/>
    </source>
</evidence>
<gene>
    <name evidence="2" type="ORF">EPUS_02692</name>
</gene>
<feature type="region of interest" description="Disordered" evidence="1">
    <location>
        <begin position="124"/>
        <end position="147"/>
    </location>
</feature>
<sequence>MSLRPLRGPSKGLNKPKPRSLSKDLRVLTLAVTQVEAKSSSSSEDDGQATRAHQSLSTPPTENGGPSGVLAVDAGPSRTPVDDLQSSADFLSDPFNGLIIDQSLTSVEQLPDWAHPVPRWDAVRRRTVSRRPPSNRSSTATSQPSSKVSDNMLWIMYPPRPRSLTHQGPILRRITIPEHLSGSTPIERNKRIRHVEQLADRVREIRLGGRAPQATRTTGLLEIKLVAWASQADNVNALMPELASTTVWVNPFRLLNDVFYDAWVKLFMQIYVLGDPR</sequence>
<evidence type="ECO:0000313" key="2">
    <source>
        <dbReference type="EMBL" id="ERF68236.1"/>
    </source>
</evidence>